<evidence type="ECO:0000259" key="3">
    <source>
        <dbReference type="PROSITE" id="PS50172"/>
    </source>
</evidence>
<feature type="domain" description="BRCT" evidence="3">
    <location>
        <begin position="314"/>
        <end position="413"/>
    </location>
</feature>
<feature type="domain" description="BRCT" evidence="3">
    <location>
        <begin position="428"/>
        <end position="510"/>
    </location>
</feature>
<dbReference type="CDD" id="cd18433">
    <property type="entry name" value="BRCT_Rad4_rpt3"/>
    <property type="match status" value="1"/>
</dbReference>
<feature type="region of interest" description="Disordered" evidence="2">
    <location>
        <begin position="739"/>
        <end position="789"/>
    </location>
</feature>
<name>A0A6G1K0D1_9PLEO</name>
<feature type="domain" description="BRCT" evidence="3">
    <location>
        <begin position="103"/>
        <end position="192"/>
    </location>
</feature>
<proteinExistence type="predicted"/>
<protein>
    <recommendedName>
        <fullName evidence="3">BRCT domain-containing protein</fullName>
    </recommendedName>
</protein>
<evidence type="ECO:0000256" key="2">
    <source>
        <dbReference type="SAM" id="MobiDB-lite"/>
    </source>
</evidence>
<feature type="compositionally biased region" description="Basic and acidic residues" evidence="2">
    <location>
        <begin position="672"/>
        <end position="687"/>
    </location>
</feature>
<feature type="region of interest" description="Disordered" evidence="2">
    <location>
        <begin position="199"/>
        <end position="244"/>
    </location>
</feature>
<feature type="compositionally biased region" description="Polar residues" evidence="2">
    <location>
        <begin position="779"/>
        <end position="788"/>
    </location>
</feature>
<dbReference type="InterPro" id="IPR001357">
    <property type="entry name" value="BRCT_dom"/>
</dbReference>
<feature type="domain" description="BRCT" evidence="3">
    <location>
        <begin position="7"/>
        <end position="80"/>
    </location>
</feature>
<dbReference type="InterPro" id="IPR036420">
    <property type="entry name" value="BRCT_dom_sf"/>
</dbReference>
<keyword evidence="5" id="KW-1185">Reference proteome</keyword>
<dbReference type="GO" id="GO:0033314">
    <property type="term" value="P:mitotic DNA replication checkpoint signaling"/>
    <property type="evidence" value="ECO:0007669"/>
    <property type="project" value="TreeGrafter"/>
</dbReference>
<evidence type="ECO:0000256" key="1">
    <source>
        <dbReference type="ARBA" id="ARBA00022737"/>
    </source>
</evidence>
<dbReference type="GO" id="GO:0007095">
    <property type="term" value="P:mitotic G2 DNA damage checkpoint signaling"/>
    <property type="evidence" value="ECO:0007669"/>
    <property type="project" value="TreeGrafter"/>
</dbReference>
<dbReference type="EMBL" id="MU005777">
    <property type="protein sequence ID" value="KAF2705857.1"/>
    <property type="molecule type" value="Genomic_DNA"/>
</dbReference>
<dbReference type="OrthoDB" id="251770at2759"/>
<dbReference type="GO" id="GO:0006270">
    <property type="term" value="P:DNA replication initiation"/>
    <property type="evidence" value="ECO:0007669"/>
    <property type="project" value="TreeGrafter"/>
</dbReference>
<feature type="compositionally biased region" description="Polar residues" evidence="2">
    <location>
        <begin position="623"/>
        <end position="657"/>
    </location>
</feature>
<reference evidence="4" key="1">
    <citation type="journal article" date="2020" name="Stud. Mycol.">
        <title>101 Dothideomycetes genomes: a test case for predicting lifestyles and emergence of pathogens.</title>
        <authorList>
            <person name="Haridas S."/>
            <person name="Albert R."/>
            <person name="Binder M."/>
            <person name="Bloem J."/>
            <person name="Labutti K."/>
            <person name="Salamov A."/>
            <person name="Andreopoulos B."/>
            <person name="Baker S."/>
            <person name="Barry K."/>
            <person name="Bills G."/>
            <person name="Bluhm B."/>
            <person name="Cannon C."/>
            <person name="Castanera R."/>
            <person name="Culley D."/>
            <person name="Daum C."/>
            <person name="Ezra D."/>
            <person name="Gonzalez J."/>
            <person name="Henrissat B."/>
            <person name="Kuo A."/>
            <person name="Liang C."/>
            <person name="Lipzen A."/>
            <person name="Lutzoni F."/>
            <person name="Magnuson J."/>
            <person name="Mondo S."/>
            <person name="Nolan M."/>
            <person name="Ohm R."/>
            <person name="Pangilinan J."/>
            <person name="Park H.-J."/>
            <person name="Ramirez L."/>
            <person name="Alfaro M."/>
            <person name="Sun H."/>
            <person name="Tritt A."/>
            <person name="Yoshinaga Y."/>
            <person name="Zwiers L.-H."/>
            <person name="Turgeon B."/>
            <person name="Goodwin S."/>
            <person name="Spatafora J."/>
            <person name="Crous P."/>
            <person name="Grigoriev I."/>
        </authorList>
    </citation>
    <scope>NUCLEOTIDE SEQUENCE</scope>
    <source>
        <strain evidence="4">CBS 279.74</strain>
    </source>
</reference>
<keyword evidence="1" id="KW-0677">Repeat</keyword>
<dbReference type="InterPro" id="IPR059215">
    <property type="entry name" value="BRCT2_TopBP1-like"/>
</dbReference>
<sequence length="886" mass="96659">MDGGFGTSQMPLAGAILCCTSMSPEQRTELAAIGSQMGATIKLDLTSDVTHLLVGSIDSAKYRYVAKAREDVKVLSPGWLEALRTVWMAGDDNVDVAALEKEYTLPTFYGLKICLTGFDDPDQRKFIQDTVVQNGAEYHGDLTRMVTHLIAATTTGKKYEYAVSWKMKIVSWEWFEESRQRGMTLDERHYHPTMAVEERGKGAWDRKAHRSPTPLVKRPRDPEPIQANNPRRRKLRRAASSRMGTQSDALWAGITAAGLETTKSVQDDWSEDTVAEQSILTETAHQDNVAVPQEDVLPVENPASQPPVVPLNRNEEGLFEGRVVFTHGFDSGKTNILQQHLDSNGATVIRNHAEIEHVSSDDLRRGFLVVPHDVPVDLTLLPEGAGKMSLATNWWVERCLHGKRLVNPTDNVLCRPFNNLGISGFDDLIINSTAFAGIELLHVTKVVALMGASYDEMLSLKTSVMICNSRKPNPVKLKFATDKRIPAVHSTWLWECLSTGRRLPFDKYLLNTIDPLPQKSRQKPLQESFAAVPTAPLSSEESAKLQAKKTQAKRDTTKTNGGPQQARTLDLAPSADPAPLVSTKPSTIRIPNPRVPGPFLDEDEDDGFDVGHDDVNPLPLQDINPNVTSPRRQSTSSSAETLNKANSVSTSRSNSIADITRKPAPAARASKLVKETTPDSVLPHDDPSLPSEGSVIPVDTPVDGSEYVIPEPAPAPAPAPAPEKDHASIMASIMAVRKAHAAAAASKTGPHTSKEDEKRNRRRQLGRATSTRSNNSTTDDVISRTSSAVDVAKRVFSAEDSIETSEGCDGEQSFEGKARKTYEEYQPSQELGWDSPGAAIAREKMIREMGGKVEETGTKVASIGVVKDVVSGVGGGLSRAPRKKRG</sequence>
<dbReference type="PROSITE" id="PS50172">
    <property type="entry name" value="BRCT"/>
    <property type="match status" value="4"/>
</dbReference>
<feature type="compositionally biased region" description="Low complexity" evidence="2">
    <location>
        <begin position="769"/>
        <end position="778"/>
    </location>
</feature>
<feature type="region of interest" description="Disordered" evidence="2">
    <location>
        <begin position="519"/>
        <end position="696"/>
    </location>
</feature>
<dbReference type="CDD" id="cd17731">
    <property type="entry name" value="BRCT_TopBP1_rpt2_like"/>
    <property type="match status" value="1"/>
</dbReference>
<dbReference type="Pfam" id="PF12738">
    <property type="entry name" value="PTCB-BRCT"/>
    <property type="match status" value="2"/>
</dbReference>
<accession>A0A6G1K0D1</accession>
<dbReference type="AlphaFoldDB" id="A0A6G1K0D1"/>
<organism evidence="4 5">
    <name type="scientific">Pleomassaria siparia CBS 279.74</name>
    <dbReference type="NCBI Taxonomy" id="1314801"/>
    <lineage>
        <taxon>Eukaryota</taxon>
        <taxon>Fungi</taxon>
        <taxon>Dikarya</taxon>
        <taxon>Ascomycota</taxon>
        <taxon>Pezizomycotina</taxon>
        <taxon>Dothideomycetes</taxon>
        <taxon>Pleosporomycetidae</taxon>
        <taxon>Pleosporales</taxon>
        <taxon>Pleomassariaceae</taxon>
        <taxon>Pleomassaria</taxon>
    </lineage>
</organism>
<feature type="compositionally biased region" description="Polar residues" evidence="2">
    <location>
        <begin position="558"/>
        <end position="567"/>
    </location>
</feature>
<dbReference type="SUPFAM" id="SSF52113">
    <property type="entry name" value="BRCT domain"/>
    <property type="match status" value="3"/>
</dbReference>
<dbReference type="PANTHER" id="PTHR13561">
    <property type="entry name" value="DNA REPLICATION REGULATOR DPB11-RELATED"/>
    <property type="match status" value="1"/>
</dbReference>
<dbReference type="Gene3D" id="3.40.50.10190">
    <property type="entry name" value="BRCT domain"/>
    <property type="match status" value="4"/>
</dbReference>
<dbReference type="PANTHER" id="PTHR13561:SF20">
    <property type="entry name" value="DNA TOPOISOMERASE 2-BINDING PROTEIN 1"/>
    <property type="match status" value="1"/>
</dbReference>
<dbReference type="SMART" id="SM00292">
    <property type="entry name" value="BRCT"/>
    <property type="match status" value="3"/>
</dbReference>
<feature type="compositionally biased region" description="Basic residues" evidence="2">
    <location>
        <begin position="230"/>
        <end position="239"/>
    </location>
</feature>
<evidence type="ECO:0000313" key="4">
    <source>
        <dbReference type="EMBL" id="KAF2705857.1"/>
    </source>
</evidence>
<evidence type="ECO:0000313" key="5">
    <source>
        <dbReference type="Proteomes" id="UP000799428"/>
    </source>
</evidence>
<gene>
    <name evidence="4" type="ORF">K504DRAFT_493711</name>
</gene>
<dbReference type="Proteomes" id="UP000799428">
    <property type="component" value="Unassembled WGS sequence"/>
</dbReference>